<evidence type="ECO:0000256" key="5">
    <source>
        <dbReference type="PIRNR" id="PIRNR001369"/>
    </source>
</evidence>
<dbReference type="STRING" id="1246581.A0A2H9TKE7"/>
<dbReference type="EMBL" id="MTSL01000142">
    <property type="protein sequence ID" value="PJF18120.1"/>
    <property type="molecule type" value="Genomic_DNA"/>
</dbReference>
<comment type="similarity">
    <text evidence="2 5 7">Belongs to the citrate synthase family.</text>
</comment>
<comment type="pathway">
    <text evidence="1">Carbohydrate metabolism.</text>
</comment>
<dbReference type="FunFam" id="1.10.230.10:FF:000002">
    <property type="entry name" value="Citrate synthase"/>
    <property type="match status" value="1"/>
</dbReference>
<dbReference type="PIRSF" id="PIRSF001369">
    <property type="entry name" value="Citrate_synth"/>
    <property type="match status" value="1"/>
</dbReference>
<dbReference type="AlphaFoldDB" id="A0A2H9TKE7"/>
<dbReference type="GO" id="GO:0006099">
    <property type="term" value="P:tricarboxylic acid cycle"/>
    <property type="evidence" value="ECO:0007669"/>
    <property type="project" value="UniProtKB-KW"/>
</dbReference>
<feature type="active site" evidence="6">
    <location>
        <position position="338"/>
    </location>
</feature>
<name>A0A2H9TKE7_9FUNG</name>
<evidence type="ECO:0000256" key="4">
    <source>
        <dbReference type="ARBA" id="ARBA00022679"/>
    </source>
</evidence>
<dbReference type="PANTHER" id="PTHR42871:SF1">
    <property type="entry name" value="CITRATE SYNTHASE"/>
    <property type="match status" value="1"/>
</dbReference>
<dbReference type="InterPro" id="IPR024176">
    <property type="entry name" value="Citrate_synthase_bac-typ"/>
</dbReference>
<proteinExistence type="inferred from homology"/>
<feature type="active site" evidence="6">
    <location>
        <position position="282"/>
    </location>
</feature>
<evidence type="ECO:0000313" key="9">
    <source>
        <dbReference type="Proteomes" id="UP000240830"/>
    </source>
</evidence>
<evidence type="ECO:0000313" key="8">
    <source>
        <dbReference type="EMBL" id="PJF18120.1"/>
    </source>
</evidence>
<dbReference type="GO" id="GO:0032787">
    <property type="term" value="P:monocarboxylic acid metabolic process"/>
    <property type="evidence" value="ECO:0007669"/>
    <property type="project" value="UniProtKB-ARBA"/>
</dbReference>
<dbReference type="Pfam" id="PF00285">
    <property type="entry name" value="Citrate_synt"/>
    <property type="match status" value="1"/>
</dbReference>
<keyword evidence="4 5" id="KW-0808">Transferase</keyword>
<evidence type="ECO:0000256" key="1">
    <source>
        <dbReference type="ARBA" id="ARBA00005007"/>
    </source>
</evidence>
<evidence type="ECO:0000256" key="3">
    <source>
        <dbReference type="ARBA" id="ARBA00022532"/>
    </source>
</evidence>
<protein>
    <recommendedName>
        <fullName evidence="5 7">Citrate synthase</fullName>
    </recommendedName>
</protein>
<dbReference type="Gene3D" id="1.10.580.10">
    <property type="entry name" value="Citrate Synthase, domain 1"/>
    <property type="match status" value="1"/>
</dbReference>
<dbReference type="InterPro" id="IPR036969">
    <property type="entry name" value="Citrate_synthase_sf"/>
</dbReference>
<dbReference type="InterPro" id="IPR019810">
    <property type="entry name" value="Citrate_synthase_AS"/>
</dbReference>
<comment type="caution">
    <text evidence="8">The sequence shown here is derived from an EMBL/GenBank/DDBJ whole genome shotgun (WGS) entry which is preliminary data.</text>
</comment>
<evidence type="ECO:0000256" key="7">
    <source>
        <dbReference type="RuleBase" id="RU000441"/>
    </source>
</evidence>
<dbReference type="InterPro" id="IPR002020">
    <property type="entry name" value="Citrate_synthase"/>
</dbReference>
<dbReference type="InterPro" id="IPR016143">
    <property type="entry name" value="Citrate_synth-like_sm_a-sub"/>
</dbReference>
<dbReference type="Gene3D" id="1.10.230.10">
    <property type="entry name" value="Cytochrome P450-Terp, domain 2"/>
    <property type="match status" value="1"/>
</dbReference>
<accession>A0A2H9TKE7</accession>
<dbReference type="PROSITE" id="PS00480">
    <property type="entry name" value="CITRATE_SYNTHASE"/>
    <property type="match status" value="1"/>
</dbReference>
<gene>
    <name evidence="8" type="ORF">PSACC_02066</name>
</gene>
<keyword evidence="9" id="KW-1185">Reference proteome</keyword>
<dbReference type="GO" id="GO:0046912">
    <property type="term" value="F:acyltransferase activity, acyl groups converted into alkyl on transfer"/>
    <property type="evidence" value="ECO:0007669"/>
    <property type="project" value="InterPro"/>
</dbReference>
<evidence type="ECO:0000256" key="2">
    <source>
        <dbReference type="ARBA" id="ARBA00010566"/>
    </source>
</evidence>
<dbReference type="OrthoDB" id="435022at2759"/>
<dbReference type="SUPFAM" id="SSF48256">
    <property type="entry name" value="Citrate synthase"/>
    <property type="match status" value="1"/>
</dbReference>
<organism evidence="8 9">
    <name type="scientific">Paramicrosporidium saccamoebae</name>
    <dbReference type="NCBI Taxonomy" id="1246581"/>
    <lineage>
        <taxon>Eukaryota</taxon>
        <taxon>Fungi</taxon>
        <taxon>Fungi incertae sedis</taxon>
        <taxon>Cryptomycota</taxon>
        <taxon>Cryptomycota incertae sedis</taxon>
        <taxon>Paramicrosporidium</taxon>
    </lineage>
</organism>
<dbReference type="Proteomes" id="UP000240830">
    <property type="component" value="Unassembled WGS sequence"/>
</dbReference>
<reference evidence="8 9" key="1">
    <citation type="submission" date="2016-10" db="EMBL/GenBank/DDBJ databases">
        <title>The genome of Paramicrosporidium saccamoebae is the missing link in understanding Cryptomycota and Microsporidia evolution.</title>
        <authorList>
            <person name="Quandt C.A."/>
            <person name="Beaudet D."/>
            <person name="Corsaro D."/>
            <person name="Michel R."/>
            <person name="Corradi N."/>
            <person name="James T."/>
        </authorList>
    </citation>
    <scope>NUCLEOTIDE SEQUENCE [LARGE SCALE GENOMIC DNA]</scope>
    <source>
        <strain evidence="8 9">KSL3</strain>
    </source>
</reference>
<dbReference type="PRINTS" id="PR00143">
    <property type="entry name" value="CITRTSNTHASE"/>
</dbReference>
<dbReference type="InterPro" id="IPR016142">
    <property type="entry name" value="Citrate_synth-like_lrg_a-sub"/>
</dbReference>
<evidence type="ECO:0000256" key="6">
    <source>
        <dbReference type="PIRSR" id="PIRSR001369-1"/>
    </source>
</evidence>
<sequence>MNGEGCAEGLRVYDPAFLNTAVVKSQVSYVDGERGILLYRGYRIEDLLKHSNYLEVAYLLIYGELPDKLQAAGWEKQIMTHTYLHVKVNDLMKSFNYDAHPMGMFISSIAALSTFHPEANPSLAGANIFLQDVKLCNKQFKRIIGKATTLAANAYRHRIGREFNSPQNGLGYTENFLCMLDCLGEADYRPHPVLVDALDKLFIIHAEHEMNCSTTAMRLIGSSLVDPYSAISGAAAALYGPLHGGANEAVVHMLEEIGSVENIPDFIAQVKNREKKLMGFGHRVYKNFDPRASLVRDVLYKVFEVCGQEPLMKVAVALEQAALNDDYFVSRRLYPNVDFYSGLIYKAMGFPTDFFPLLFAIPRISGWLAHWNEMLADPDLKIWRPRQVYTGEAARPFVPMSERPIDEKGDSVTASHSQALYKRYALSRNRSS</sequence>
<dbReference type="PANTHER" id="PTHR42871">
    <property type="entry name" value="CITRATE SYNTHASE"/>
    <property type="match status" value="1"/>
</dbReference>
<dbReference type="FunFam" id="1.10.580.10:FF:000005">
    <property type="entry name" value="Citrate synthase"/>
    <property type="match status" value="1"/>
</dbReference>
<keyword evidence="3" id="KW-0816">Tricarboxylic acid cycle</keyword>